<keyword evidence="3" id="KW-0233">DNA recombination</keyword>
<dbReference type="InterPro" id="IPR044068">
    <property type="entry name" value="CB"/>
</dbReference>
<evidence type="ECO:0000256" key="1">
    <source>
        <dbReference type="ARBA" id="ARBA00022908"/>
    </source>
</evidence>
<keyword evidence="9" id="KW-1185">Reference proteome</keyword>
<accession>A0A518ATA2</accession>
<evidence type="ECO:0000313" key="8">
    <source>
        <dbReference type="EMBL" id="QDU57936.1"/>
    </source>
</evidence>
<dbReference type="GO" id="GO:0003677">
    <property type="term" value="F:DNA binding"/>
    <property type="evidence" value="ECO:0007669"/>
    <property type="project" value="UniProtKB-UniRule"/>
</dbReference>
<evidence type="ECO:0000256" key="2">
    <source>
        <dbReference type="ARBA" id="ARBA00023125"/>
    </source>
</evidence>
<feature type="compositionally biased region" description="Basic and acidic residues" evidence="5">
    <location>
        <begin position="378"/>
        <end position="387"/>
    </location>
</feature>
<organism evidence="8 9">
    <name type="scientific">Aeoliella mucimassa</name>
    <dbReference type="NCBI Taxonomy" id="2527972"/>
    <lineage>
        <taxon>Bacteria</taxon>
        <taxon>Pseudomonadati</taxon>
        <taxon>Planctomycetota</taxon>
        <taxon>Planctomycetia</taxon>
        <taxon>Pirellulales</taxon>
        <taxon>Lacipirellulaceae</taxon>
        <taxon>Aeoliella</taxon>
    </lineage>
</organism>
<dbReference type="InterPro" id="IPR010998">
    <property type="entry name" value="Integrase_recombinase_N"/>
</dbReference>
<dbReference type="KEGG" id="amuc:Pan181_41590"/>
<dbReference type="AlphaFoldDB" id="A0A518ATA2"/>
<dbReference type="PROSITE" id="PS51898">
    <property type="entry name" value="TYR_RECOMBINASE"/>
    <property type="match status" value="1"/>
</dbReference>
<keyword evidence="2 4" id="KW-0238">DNA-binding</keyword>
<keyword evidence="1" id="KW-0229">DNA integration</keyword>
<dbReference type="InterPro" id="IPR013762">
    <property type="entry name" value="Integrase-like_cat_sf"/>
</dbReference>
<name>A0A518ATA2_9BACT</name>
<dbReference type="Gene3D" id="1.10.150.130">
    <property type="match status" value="1"/>
</dbReference>
<sequence>MHEEITVHVVDMGRTNLYMRYLCPIENKHIARSTKTSNQKAAEKKAAIWEAELREGRYVRSPRVTWEEFVEDYQENALGGLAPATAYGYVLALNKFREYFRPKRVGDLTTHRMTALVTKMRAEGSAEAYIAGTLRSLKRASRWAHKQGMLVKLPEFEMPKQRTKKRMKGRPVTTEEFERIEQAAAKVVGEQAAESWVFYLRGLWECGFRLGESLLLSWDDRPGAIVVDFDGRRPLFRIPGSAQKRGTDELLPMTPEFAKHLETVPKRYRRGWVFQLTDDSGAPHSRSRHSVGPVITSIGKKAGVVVDERMKRTNDDKGRPVEKLVRKFASAHDLRRGFGFRWSRRVMPPVLQELMRHASIQTTMAYYVGQNAESTADELWRAAERESGNTLGNSKQKSKPRRKGGGHKTT</sequence>
<evidence type="ECO:0000259" key="6">
    <source>
        <dbReference type="PROSITE" id="PS51898"/>
    </source>
</evidence>
<feature type="domain" description="Core-binding (CB)" evidence="7">
    <location>
        <begin position="64"/>
        <end position="145"/>
    </location>
</feature>
<dbReference type="SUPFAM" id="SSF56349">
    <property type="entry name" value="DNA breaking-rejoining enzymes"/>
    <property type="match status" value="1"/>
</dbReference>
<feature type="region of interest" description="Disordered" evidence="5">
    <location>
        <begin position="378"/>
        <end position="410"/>
    </location>
</feature>
<proteinExistence type="predicted"/>
<evidence type="ECO:0000256" key="4">
    <source>
        <dbReference type="PROSITE-ProRule" id="PRU01248"/>
    </source>
</evidence>
<dbReference type="InterPro" id="IPR050090">
    <property type="entry name" value="Tyrosine_recombinase_XerCD"/>
</dbReference>
<reference evidence="8 9" key="1">
    <citation type="submission" date="2019-02" db="EMBL/GenBank/DDBJ databases">
        <title>Deep-cultivation of Planctomycetes and their phenomic and genomic characterization uncovers novel biology.</title>
        <authorList>
            <person name="Wiegand S."/>
            <person name="Jogler M."/>
            <person name="Boedeker C."/>
            <person name="Pinto D."/>
            <person name="Vollmers J."/>
            <person name="Rivas-Marin E."/>
            <person name="Kohn T."/>
            <person name="Peeters S.H."/>
            <person name="Heuer A."/>
            <person name="Rast P."/>
            <person name="Oberbeckmann S."/>
            <person name="Bunk B."/>
            <person name="Jeske O."/>
            <person name="Meyerdierks A."/>
            <person name="Storesund J.E."/>
            <person name="Kallscheuer N."/>
            <person name="Luecker S."/>
            <person name="Lage O.M."/>
            <person name="Pohl T."/>
            <person name="Merkel B.J."/>
            <person name="Hornburger P."/>
            <person name="Mueller R.-W."/>
            <person name="Bruemmer F."/>
            <person name="Labrenz M."/>
            <person name="Spormann A.M."/>
            <person name="Op den Camp H."/>
            <person name="Overmann J."/>
            <person name="Amann R."/>
            <person name="Jetten M.S.M."/>
            <person name="Mascher T."/>
            <person name="Medema M.H."/>
            <person name="Devos D.P."/>
            <person name="Kaster A.-K."/>
            <person name="Ovreas L."/>
            <person name="Rohde M."/>
            <person name="Galperin M.Y."/>
            <person name="Jogler C."/>
        </authorList>
    </citation>
    <scope>NUCLEOTIDE SEQUENCE [LARGE SCALE GENOMIC DNA]</scope>
    <source>
        <strain evidence="8 9">Pan181</strain>
    </source>
</reference>
<dbReference type="PANTHER" id="PTHR30349">
    <property type="entry name" value="PHAGE INTEGRASE-RELATED"/>
    <property type="match status" value="1"/>
</dbReference>
<dbReference type="InterPro" id="IPR011010">
    <property type="entry name" value="DNA_brk_join_enz"/>
</dbReference>
<evidence type="ECO:0000259" key="7">
    <source>
        <dbReference type="PROSITE" id="PS51900"/>
    </source>
</evidence>
<protein>
    <submittedName>
        <fullName evidence="8">Site-specific tyrosine recombinase XerC</fullName>
    </submittedName>
</protein>
<dbReference type="Pfam" id="PF00589">
    <property type="entry name" value="Phage_integrase"/>
    <property type="match status" value="1"/>
</dbReference>
<dbReference type="GO" id="GO:0006310">
    <property type="term" value="P:DNA recombination"/>
    <property type="evidence" value="ECO:0007669"/>
    <property type="project" value="UniProtKB-KW"/>
</dbReference>
<feature type="domain" description="Tyr recombinase" evidence="6">
    <location>
        <begin position="167"/>
        <end position="381"/>
    </location>
</feature>
<dbReference type="EMBL" id="CP036278">
    <property type="protein sequence ID" value="QDU57936.1"/>
    <property type="molecule type" value="Genomic_DNA"/>
</dbReference>
<dbReference type="PROSITE" id="PS51900">
    <property type="entry name" value="CB"/>
    <property type="match status" value="1"/>
</dbReference>
<gene>
    <name evidence="8" type="ORF">Pan181_41590</name>
</gene>
<dbReference type="Proteomes" id="UP000315750">
    <property type="component" value="Chromosome"/>
</dbReference>
<evidence type="ECO:0000313" key="9">
    <source>
        <dbReference type="Proteomes" id="UP000315750"/>
    </source>
</evidence>
<evidence type="ECO:0000256" key="5">
    <source>
        <dbReference type="SAM" id="MobiDB-lite"/>
    </source>
</evidence>
<dbReference type="GO" id="GO:0015074">
    <property type="term" value="P:DNA integration"/>
    <property type="evidence" value="ECO:0007669"/>
    <property type="project" value="UniProtKB-KW"/>
</dbReference>
<dbReference type="Gene3D" id="1.10.443.10">
    <property type="entry name" value="Intergrase catalytic core"/>
    <property type="match status" value="1"/>
</dbReference>
<dbReference type="InterPro" id="IPR002104">
    <property type="entry name" value="Integrase_catalytic"/>
</dbReference>
<evidence type="ECO:0000256" key="3">
    <source>
        <dbReference type="ARBA" id="ARBA00023172"/>
    </source>
</evidence>
<dbReference type="CDD" id="cd00397">
    <property type="entry name" value="DNA_BRE_C"/>
    <property type="match status" value="1"/>
</dbReference>
<feature type="compositionally biased region" description="Basic residues" evidence="5">
    <location>
        <begin position="396"/>
        <end position="410"/>
    </location>
</feature>